<reference evidence="11 12" key="1">
    <citation type="submission" date="2018-10" db="EMBL/GenBank/DDBJ databases">
        <title>Draft genome sequence of Bacillus salarius IM0101, isolated from a hypersaline soil in Inner Mongolia, China.</title>
        <authorList>
            <person name="Yamprayoonswat W."/>
            <person name="Boonvisut S."/>
            <person name="Jumpathong W."/>
            <person name="Sittihan S."/>
            <person name="Ruangsuj P."/>
            <person name="Wanthongcharoen S."/>
            <person name="Thongpramul N."/>
            <person name="Pimmason S."/>
            <person name="Yu B."/>
            <person name="Yasawong M."/>
        </authorList>
    </citation>
    <scope>NUCLEOTIDE SEQUENCE [LARGE SCALE GENOMIC DNA]</scope>
    <source>
        <strain evidence="11 12">IM0101</strain>
    </source>
</reference>
<dbReference type="EMBL" id="RBVX01000002">
    <property type="protein sequence ID" value="RSL34749.1"/>
    <property type="molecule type" value="Genomic_DNA"/>
</dbReference>
<keyword evidence="2 7" id="KW-0597">Phosphoprotein</keyword>
<dbReference type="InterPro" id="IPR039420">
    <property type="entry name" value="WalR-like"/>
</dbReference>
<keyword evidence="3" id="KW-0902">Two-component regulatory system</keyword>
<feature type="DNA-binding region" description="OmpR/PhoB-type" evidence="8">
    <location>
        <begin position="132"/>
        <end position="231"/>
    </location>
</feature>
<dbReference type="AlphaFoldDB" id="A0A3R9WW24"/>
<dbReference type="Gene3D" id="3.40.50.2300">
    <property type="match status" value="1"/>
</dbReference>
<dbReference type="InterPro" id="IPR036388">
    <property type="entry name" value="WH-like_DNA-bd_sf"/>
</dbReference>
<sequence>MARLLLVDDEKGLLEMMQEALRKEDFTNIDAATNAQEALNLIQKNKYSVILLDVMLPDMDGYQLCTKIREITLAPIMFLTARTTDLDVLTGFNVGADDYITKPFKPLEVMARIKAIIRREERYRHINENNEDLKLNFGRIHVNQETAQVIVDGEEVHFTAKEFKLLSFFCKNPNFIFSLETLYEKVWETDYLGDTNSVMVYINRLRKKIETNPNRPDTLVNIRGLGYKFIPPKGQDL</sequence>
<dbReference type="SMART" id="SM00862">
    <property type="entry name" value="Trans_reg_C"/>
    <property type="match status" value="1"/>
</dbReference>
<dbReference type="FunFam" id="3.40.50.2300:FF:000001">
    <property type="entry name" value="DNA-binding response regulator PhoB"/>
    <property type="match status" value="1"/>
</dbReference>
<evidence type="ECO:0000256" key="4">
    <source>
        <dbReference type="ARBA" id="ARBA00023015"/>
    </source>
</evidence>
<evidence type="ECO:0000259" key="10">
    <source>
        <dbReference type="PROSITE" id="PS51755"/>
    </source>
</evidence>
<feature type="domain" description="OmpR/PhoB-type" evidence="10">
    <location>
        <begin position="132"/>
        <end position="231"/>
    </location>
</feature>
<gene>
    <name evidence="11" type="ORF">D7Z54_02610</name>
</gene>
<dbReference type="InterPro" id="IPR011006">
    <property type="entry name" value="CheY-like_superfamily"/>
</dbReference>
<dbReference type="GO" id="GO:0006355">
    <property type="term" value="P:regulation of DNA-templated transcription"/>
    <property type="evidence" value="ECO:0007669"/>
    <property type="project" value="InterPro"/>
</dbReference>
<dbReference type="GO" id="GO:0000156">
    <property type="term" value="F:phosphorelay response regulator activity"/>
    <property type="evidence" value="ECO:0007669"/>
    <property type="project" value="TreeGrafter"/>
</dbReference>
<dbReference type="CDD" id="cd00383">
    <property type="entry name" value="trans_reg_C"/>
    <property type="match status" value="1"/>
</dbReference>
<dbReference type="GO" id="GO:0005829">
    <property type="term" value="C:cytosol"/>
    <property type="evidence" value="ECO:0007669"/>
    <property type="project" value="TreeGrafter"/>
</dbReference>
<dbReference type="FunFam" id="1.10.10.10:FF:000018">
    <property type="entry name" value="DNA-binding response regulator ResD"/>
    <property type="match status" value="1"/>
</dbReference>
<comment type="subcellular location">
    <subcellularLocation>
        <location evidence="1">Cytoplasm</location>
    </subcellularLocation>
</comment>
<dbReference type="GO" id="GO:0032993">
    <property type="term" value="C:protein-DNA complex"/>
    <property type="evidence" value="ECO:0007669"/>
    <property type="project" value="TreeGrafter"/>
</dbReference>
<dbReference type="PROSITE" id="PS50110">
    <property type="entry name" value="RESPONSE_REGULATORY"/>
    <property type="match status" value="1"/>
</dbReference>
<feature type="modified residue" description="4-aspartylphosphate" evidence="7">
    <location>
        <position position="53"/>
    </location>
</feature>
<dbReference type="InterPro" id="IPR001867">
    <property type="entry name" value="OmpR/PhoB-type_DNA-bd"/>
</dbReference>
<dbReference type="RefSeq" id="WP_125554178.1">
    <property type="nucleotide sequence ID" value="NZ_RBVX01000002.1"/>
</dbReference>
<name>A0A3R9WW24_9BACI</name>
<evidence type="ECO:0000256" key="2">
    <source>
        <dbReference type="ARBA" id="ARBA00022553"/>
    </source>
</evidence>
<keyword evidence="12" id="KW-1185">Reference proteome</keyword>
<dbReference type="OrthoDB" id="9790442at2"/>
<feature type="domain" description="Response regulatory" evidence="9">
    <location>
        <begin position="3"/>
        <end position="117"/>
    </location>
</feature>
<dbReference type="Pfam" id="PF00486">
    <property type="entry name" value="Trans_reg_C"/>
    <property type="match status" value="1"/>
</dbReference>
<dbReference type="SUPFAM" id="SSF46894">
    <property type="entry name" value="C-terminal effector domain of the bipartite response regulators"/>
    <property type="match status" value="1"/>
</dbReference>
<organism evidence="11 12">
    <name type="scientific">Salibacterium salarium</name>
    <dbReference type="NCBI Taxonomy" id="284579"/>
    <lineage>
        <taxon>Bacteria</taxon>
        <taxon>Bacillati</taxon>
        <taxon>Bacillota</taxon>
        <taxon>Bacilli</taxon>
        <taxon>Bacillales</taxon>
        <taxon>Bacillaceae</taxon>
    </lineage>
</organism>
<dbReference type="CDD" id="cd17574">
    <property type="entry name" value="REC_OmpR"/>
    <property type="match status" value="1"/>
</dbReference>
<comment type="caution">
    <text evidence="11">The sequence shown here is derived from an EMBL/GenBank/DDBJ whole genome shotgun (WGS) entry which is preliminary data.</text>
</comment>
<evidence type="ECO:0000256" key="3">
    <source>
        <dbReference type="ARBA" id="ARBA00023012"/>
    </source>
</evidence>
<proteinExistence type="predicted"/>
<dbReference type="Proteomes" id="UP000275076">
    <property type="component" value="Unassembled WGS sequence"/>
</dbReference>
<keyword evidence="6" id="KW-0804">Transcription</keyword>
<dbReference type="PANTHER" id="PTHR48111">
    <property type="entry name" value="REGULATOR OF RPOS"/>
    <property type="match status" value="1"/>
</dbReference>
<dbReference type="SMART" id="SM00448">
    <property type="entry name" value="REC"/>
    <property type="match status" value="1"/>
</dbReference>
<dbReference type="Pfam" id="PF00072">
    <property type="entry name" value="Response_reg"/>
    <property type="match status" value="1"/>
</dbReference>
<evidence type="ECO:0000256" key="6">
    <source>
        <dbReference type="ARBA" id="ARBA00023163"/>
    </source>
</evidence>
<dbReference type="PROSITE" id="PS51755">
    <property type="entry name" value="OMPR_PHOB"/>
    <property type="match status" value="1"/>
</dbReference>
<evidence type="ECO:0000256" key="8">
    <source>
        <dbReference type="PROSITE-ProRule" id="PRU01091"/>
    </source>
</evidence>
<evidence type="ECO:0000256" key="7">
    <source>
        <dbReference type="PROSITE-ProRule" id="PRU00169"/>
    </source>
</evidence>
<accession>A0A3R9WW24</accession>
<dbReference type="SUPFAM" id="SSF52172">
    <property type="entry name" value="CheY-like"/>
    <property type="match status" value="1"/>
</dbReference>
<dbReference type="InterPro" id="IPR001789">
    <property type="entry name" value="Sig_transdc_resp-reg_receiver"/>
</dbReference>
<dbReference type="PANTHER" id="PTHR48111:SF52">
    <property type="entry name" value="TRANSCRIPTIONAL REGULATORY PROTEIN YVRH"/>
    <property type="match status" value="1"/>
</dbReference>
<evidence type="ECO:0000313" key="11">
    <source>
        <dbReference type="EMBL" id="RSL34749.1"/>
    </source>
</evidence>
<dbReference type="Gene3D" id="6.10.250.690">
    <property type="match status" value="1"/>
</dbReference>
<evidence type="ECO:0000256" key="5">
    <source>
        <dbReference type="ARBA" id="ARBA00023125"/>
    </source>
</evidence>
<keyword evidence="4" id="KW-0805">Transcription regulation</keyword>
<evidence type="ECO:0000256" key="1">
    <source>
        <dbReference type="ARBA" id="ARBA00004496"/>
    </source>
</evidence>
<keyword evidence="5 8" id="KW-0238">DNA-binding</keyword>
<evidence type="ECO:0000313" key="12">
    <source>
        <dbReference type="Proteomes" id="UP000275076"/>
    </source>
</evidence>
<protein>
    <submittedName>
        <fullName evidence="11">DNA-binding response regulator</fullName>
    </submittedName>
</protein>
<evidence type="ECO:0000259" key="9">
    <source>
        <dbReference type="PROSITE" id="PS50110"/>
    </source>
</evidence>
<dbReference type="GO" id="GO:0000976">
    <property type="term" value="F:transcription cis-regulatory region binding"/>
    <property type="evidence" value="ECO:0007669"/>
    <property type="project" value="TreeGrafter"/>
</dbReference>
<dbReference type="Gene3D" id="1.10.10.10">
    <property type="entry name" value="Winged helix-like DNA-binding domain superfamily/Winged helix DNA-binding domain"/>
    <property type="match status" value="1"/>
</dbReference>
<dbReference type="InterPro" id="IPR016032">
    <property type="entry name" value="Sig_transdc_resp-reg_C-effctor"/>
</dbReference>